<keyword evidence="4" id="KW-1133">Transmembrane helix</keyword>
<dbReference type="GeneID" id="101855146"/>
<evidence type="ECO:0000313" key="5">
    <source>
        <dbReference type="Proteomes" id="UP000694888"/>
    </source>
</evidence>
<proteinExistence type="predicted"/>
<dbReference type="RefSeq" id="XP_005109680.1">
    <property type="nucleotide sequence ID" value="XM_005109623.3"/>
</dbReference>
<gene>
    <name evidence="6" type="primary">LOC101855146</name>
</gene>
<evidence type="ECO:0000256" key="4">
    <source>
        <dbReference type="SAM" id="Phobius"/>
    </source>
</evidence>
<keyword evidence="5" id="KW-1185">Reference proteome</keyword>
<evidence type="ECO:0000256" key="2">
    <source>
        <dbReference type="ARBA" id="ARBA00023140"/>
    </source>
</evidence>
<dbReference type="PANTHER" id="PTHR20990:SF1">
    <property type="entry name" value="PEROXISOMAL MEMBRANE PROTEIN 11C"/>
    <property type="match status" value="1"/>
</dbReference>
<dbReference type="InterPro" id="IPR008733">
    <property type="entry name" value="PEX11"/>
</dbReference>
<dbReference type="Proteomes" id="UP000694888">
    <property type="component" value="Unplaced"/>
</dbReference>
<keyword evidence="4" id="KW-0812">Transmembrane</keyword>
<protein>
    <submittedName>
        <fullName evidence="6">Peroxisomal membrane protein 11C</fullName>
    </submittedName>
</protein>
<name>A0ABM0K679_APLCA</name>
<dbReference type="Pfam" id="PF05648">
    <property type="entry name" value="PEX11"/>
    <property type="match status" value="1"/>
</dbReference>
<keyword evidence="2" id="KW-0576">Peroxisome</keyword>
<accession>A0ABM0K679</accession>
<keyword evidence="1 4" id="KW-0472">Membrane</keyword>
<comment type="subcellular location">
    <subcellularLocation>
        <location evidence="3">Peroxisome membrane</location>
    </subcellularLocation>
</comment>
<sequence>MALVKSLVSLVNVLETYRGRDRFIRWITYAGMYMGGDGKTPAQVKWRTLSAEMGACRVILRLFDDLPMFLFNLSKGFGFKEKGIMQILEVLSSLLNQAFYPSEHIAWLRQKKILDGLPTPMLLVGLFIWAVSLLVEIIKGLLKLRGLAMLALKLKKQRQLDKDGSGQGSSQNAEIKDNLKKLASERRDVLLLLAHSCCDLVNAVSWMPPGILWSQKLSPATNGVFGLIATTIMLYRNWPTTAPTV</sequence>
<evidence type="ECO:0000313" key="6">
    <source>
        <dbReference type="RefSeq" id="XP_005109680.1"/>
    </source>
</evidence>
<dbReference type="InterPro" id="IPR026510">
    <property type="entry name" value="PEX11C_met"/>
</dbReference>
<evidence type="ECO:0000256" key="1">
    <source>
        <dbReference type="ARBA" id="ARBA00023136"/>
    </source>
</evidence>
<evidence type="ECO:0000256" key="3">
    <source>
        <dbReference type="ARBA" id="ARBA00046271"/>
    </source>
</evidence>
<organism evidence="5 6">
    <name type="scientific">Aplysia californica</name>
    <name type="common">California sea hare</name>
    <dbReference type="NCBI Taxonomy" id="6500"/>
    <lineage>
        <taxon>Eukaryota</taxon>
        <taxon>Metazoa</taxon>
        <taxon>Spiralia</taxon>
        <taxon>Lophotrochozoa</taxon>
        <taxon>Mollusca</taxon>
        <taxon>Gastropoda</taxon>
        <taxon>Heterobranchia</taxon>
        <taxon>Euthyneura</taxon>
        <taxon>Tectipleura</taxon>
        <taxon>Aplysiida</taxon>
        <taxon>Aplysioidea</taxon>
        <taxon>Aplysiidae</taxon>
        <taxon>Aplysia</taxon>
    </lineage>
</organism>
<feature type="transmembrane region" description="Helical" evidence="4">
    <location>
        <begin position="120"/>
        <end position="142"/>
    </location>
</feature>
<reference evidence="6" key="1">
    <citation type="submission" date="2025-08" db="UniProtKB">
        <authorList>
            <consortium name="RefSeq"/>
        </authorList>
    </citation>
    <scope>IDENTIFICATION</scope>
</reference>
<dbReference type="PANTHER" id="PTHR20990">
    <property type="entry name" value="PEROXISOMAL BIOGENESIS FACTOR 11"/>
    <property type="match status" value="1"/>
</dbReference>